<dbReference type="Gene3D" id="3.40.50.300">
    <property type="entry name" value="P-loop containing nucleotide triphosphate hydrolases"/>
    <property type="match status" value="1"/>
</dbReference>
<dbReference type="STRING" id="162209.IJ22_23390"/>
<dbReference type="SUPFAM" id="SSF56731">
    <property type="entry name" value="DNA primase core"/>
    <property type="match status" value="1"/>
</dbReference>
<dbReference type="SUPFAM" id="SSF52540">
    <property type="entry name" value="P-loop containing nucleoside triphosphate hydrolases"/>
    <property type="match status" value="1"/>
</dbReference>
<dbReference type="InterPro" id="IPR037068">
    <property type="entry name" value="DNA_primase_core_N_sf"/>
</dbReference>
<keyword evidence="2" id="KW-0378">Hydrolase</keyword>
<dbReference type="RefSeq" id="WP_062408883.1">
    <property type="nucleotide sequence ID" value="NZ_CP013652.1"/>
</dbReference>
<dbReference type="Gene3D" id="3.40.1360.10">
    <property type="match status" value="1"/>
</dbReference>
<gene>
    <name evidence="2" type="ORF">IJ22_23390</name>
</gene>
<dbReference type="Pfam" id="PF13155">
    <property type="entry name" value="Toprim_2"/>
    <property type="match status" value="1"/>
</dbReference>
<dbReference type="PANTHER" id="PTHR30153">
    <property type="entry name" value="REPLICATIVE DNA HELICASE DNAB"/>
    <property type="match status" value="1"/>
</dbReference>
<reference evidence="2 3" key="2">
    <citation type="journal article" date="2016" name="Genome Announc.">
        <title>Complete Genome Sequences of Two Interactive Moderate Thermophiles, Paenibacillus napthalenovorans 32O-Y and Paenibacillus sp. 32O-W.</title>
        <authorList>
            <person name="Butler R.R.III."/>
            <person name="Wang J."/>
            <person name="Stark B.C."/>
            <person name="Pombert J.F."/>
        </authorList>
    </citation>
    <scope>NUCLEOTIDE SEQUENCE [LARGE SCALE GENOMIC DNA]</scope>
    <source>
        <strain evidence="2 3">32O-Y</strain>
    </source>
</reference>
<sequence length="503" mass="56100">MSGTNRSAAVATFDLEELVVHYQKQLREEAFLYLQRRGIAQETVERYRIGFEPGKIGFYVNSNKLGDYFENRVIIPIADAEGAAVDLIGRSIDHREPKYKSLLGVDDIMFNEQILEETEDVILASGVFDVLSLAQARLPAVCVPVWMTFKDSHAEKLREKRVFICLGNDELGRSESVRILTMLQPIAKQALIVQMPESIRDVNDFFVRVQHPLDTFMKLLNETMEETMMLPIAPDVKNITIYTEEYMKRHRGQSSGIPTGIAELDETLFGGLRSGLYLIAGGASSGKTMLMKQIADHIASEQTPVVYVSWDMTAFELWARSIARIIGTEPQKVLSGKIPPEEVSDANKQYTQISKMLWTIECSIDTPMDRVMASIERIGAMAGKTPVVFIDHLNRIPVTGLQQTPKSASEHQTMLAYVLKQWSRERGGPVLAAIPSDIGEEALPQGVEASADVIMLLKPQPVGEPNQGRGVALHLLKHRNGSLKTIQLRFHDQKAVFVVAANP</sequence>
<dbReference type="PROSITE" id="PS51199">
    <property type="entry name" value="SF4_HELICASE"/>
    <property type="match status" value="1"/>
</dbReference>
<dbReference type="AlphaFoldDB" id="A0A0U2U944"/>
<feature type="domain" description="SF4 helicase" evidence="1">
    <location>
        <begin position="250"/>
        <end position="503"/>
    </location>
</feature>
<keyword evidence="3" id="KW-1185">Reference proteome</keyword>
<dbReference type="Gene3D" id="3.90.980.10">
    <property type="entry name" value="DNA primase, catalytic core, N-terminal domain"/>
    <property type="match status" value="1"/>
</dbReference>
<keyword evidence="2" id="KW-0067">ATP-binding</keyword>
<dbReference type="InterPro" id="IPR034154">
    <property type="entry name" value="TOPRIM_DnaG/twinkle"/>
</dbReference>
<evidence type="ECO:0000259" key="1">
    <source>
        <dbReference type="PROSITE" id="PS51199"/>
    </source>
</evidence>
<proteinExistence type="predicted"/>
<keyword evidence="2" id="KW-0347">Helicase</keyword>
<evidence type="ECO:0000313" key="3">
    <source>
        <dbReference type="Proteomes" id="UP000061660"/>
    </source>
</evidence>
<dbReference type="Proteomes" id="UP000061660">
    <property type="component" value="Chromosome"/>
</dbReference>
<dbReference type="OrthoDB" id="2206610at2"/>
<dbReference type="PATRIC" id="fig|162209.4.peg.2488"/>
<dbReference type="GO" id="GO:0006260">
    <property type="term" value="P:DNA replication"/>
    <property type="evidence" value="ECO:0007669"/>
    <property type="project" value="InterPro"/>
</dbReference>
<dbReference type="InterPro" id="IPR007694">
    <property type="entry name" value="DNA_helicase_DnaB-like_C"/>
</dbReference>
<dbReference type="GO" id="GO:0005524">
    <property type="term" value="F:ATP binding"/>
    <property type="evidence" value="ECO:0007669"/>
    <property type="project" value="InterPro"/>
</dbReference>
<dbReference type="PANTHER" id="PTHR30153:SF2">
    <property type="entry name" value="REPLICATIVE DNA HELICASE"/>
    <property type="match status" value="1"/>
</dbReference>
<dbReference type="KEGG" id="pnp:IJ22_23390"/>
<dbReference type="GO" id="GO:0003678">
    <property type="term" value="F:DNA helicase activity"/>
    <property type="evidence" value="ECO:0007669"/>
    <property type="project" value="InterPro"/>
</dbReference>
<dbReference type="EMBL" id="CP013652">
    <property type="protein sequence ID" value="ALS22712.1"/>
    <property type="molecule type" value="Genomic_DNA"/>
</dbReference>
<protein>
    <submittedName>
        <fullName evidence="2">DnaB-like helicase</fullName>
    </submittedName>
</protein>
<name>A0A0U2U944_9BACL</name>
<keyword evidence="2" id="KW-0547">Nucleotide-binding</keyword>
<organism evidence="2 3">
    <name type="scientific">Paenibacillus naphthalenovorans</name>
    <dbReference type="NCBI Taxonomy" id="162209"/>
    <lineage>
        <taxon>Bacteria</taxon>
        <taxon>Bacillati</taxon>
        <taxon>Bacillota</taxon>
        <taxon>Bacilli</taxon>
        <taxon>Bacillales</taxon>
        <taxon>Paenibacillaceae</taxon>
        <taxon>Paenibacillus</taxon>
    </lineage>
</organism>
<dbReference type="InterPro" id="IPR027417">
    <property type="entry name" value="P-loop_NTPase"/>
</dbReference>
<reference evidence="3" key="1">
    <citation type="submission" date="2015-12" db="EMBL/GenBank/DDBJ databases">
        <title>Complete genome sequences of two moderately thermophilic Paenibacillus species.</title>
        <authorList>
            <person name="Butler R.III."/>
            <person name="Wang J."/>
            <person name="Stark B.C."/>
            <person name="Pombert J.-F."/>
        </authorList>
    </citation>
    <scope>NUCLEOTIDE SEQUENCE [LARGE SCALE GENOMIC DNA]</scope>
    <source>
        <strain evidence="3">32O-Y</strain>
    </source>
</reference>
<accession>A0A0U2U944</accession>
<dbReference type="GO" id="GO:0005829">
    <property type="term" value="C:cytosol"/>
    <property type="evidence" value="ECO:0007669"/>
    <property type="project" value="TreeGrafter"/>
</dbReference>
<dbReference type="Pfam" id="PF03796">
    <property type="entry name" value="DnaB_C"/>
    <property type="match status" value="1"/>
</dbReference>
<evidence type="ECO:0000313" key="2">
    <source>
        <dbReference type="EMBL" id="ALS22712.1"/>
    </source>
</evidence>
<dbReference type="CDD" id="cd01029">
    <property type="entry name" value="TOPRIM_primases"/>
    <property type="match status" value="1"/>
</dbReference>